<dbReference type="AlphaFoldDB" id="A0A7V5U1W4"/>
<name>A0A7V5U1W4_9BACT</name>
<reference evidence="1" key="1">
    <citation type="journal article" date="2020" name="mSystems">
        <title>Genome- and Community-Level Interaction Insights into Carbon Utilization and Element Cycling Functions of Hydrothermarchaeota in Hydrothermal Sediment.</title>
        <authorList>
            <person name="Zhou Z."/>
            <person name="Liu Y."/>
            <person name="Xu W."/>
            <person name="Pan J."/>
            <person name="Luo Z.H."/>
            <person name="Li M."/>
        </authorList>
    </citation>
    <scope>NUCLEOTIDE SEQUENCE [LARGE SCALE GENOMIC DNA]</scope>
    <source>
        <strain evidence="1">HyVt-533</strain>
    </source>
</reference>
<dbReference type="InterPro" id="IPR002808">
    <property type="entry name" value="AdoCbi_amidolase"/>
</dbReference>
<dbReference type="Proteomes" id="UP000886101">
    <property type="component" value="Unassembled WGS sequence"/>
</dbReference>
<organism evidence="1">
    <name type="scientific">Thermodesulfatator atlanticus</name>
    <dbReference type="NCBI Taxonomy" id="501497"/>
    <lineage>
        <taxon>Bacteria</taxon>
        <taxon>Pseudomonadati</taxon>
        <taxon>Thermodesulfobacteriota</taxon>
        <taxon>Thermodesulfobacteria</taxon>
        <taxon>Thermodesulfobacteriales</taxon>
        <taxon>Thermodesulfatatoraceae</taxon>
        <taxon>Thermodesulfatator</taxon>
    </lineage>
</organism>
<gene>
    <name evidence="1" type="ORF">ENJ96_01105</name>
</gene>
<accession>A0A7V5U1W4</accession>
<evidence type="ECO:0000313" key="1">
    <source>
        <dbReference type="EMBL" id="HHI96431.1"/>
    </source>
</evidence>
<dbReference type="Pfam" id="PF01955">
    <property type="entry name" value="CbiZ"/>
    <property type="match status" value="1"/>
</dbReference>
<dbReference type="PANTHER" id="PTHR35336">
    <property type="entry name" value="ADENOSYLCOBINAMIDE AMIDOHYDROLASE"/>
    <property type="match status" value="1"/>
</dbReference>
<proteinExistence type="predicted"/>
<dbReference type="InterPro" id="IPR052209">
    <property type="entry name" value="CbiZ"/>
</dbReference>
<protein>
    <submittedName>
        <fullName evidence="1">Adenosylcobinamide amidohydrolase</fullName>
    </submittedName>
</protein>
<comment type="caution">
    <text evidence="1">The sequence shown here is derived from an EMBL/GenBank/DDBJ whole genome shotgun (WGS) entry which is preliminary data.</text>
</comment>
<dbReference type="EMBL" id="DROK01000033">
    <property type="protein sequence ID" value="HHI96431.1"/>
    <property type="molecule type" value="Genomic_DNA"/>
</dbReference>
<sequence length="380" mass="42145">MIKLVSPYPELEIIRGEKILYGKFHAPHLVLSTCRVNGGFREDLLYLANHQACEPKPCPGREHGKCLAVRDPETYHRLVCEYHGLPPEKTALLGTAANMTLAGLAEERFSLPGGEELLVFCAATAGVETNAGRAGDPAQVYEWEGKFEKVGTINILLFVNQELAPCALVRLVKMATEAKTSVLQELHVPSRYSRGLATGTGTDQIGIASRKTGRIPLRGAGKHVKLGELAARAVRRAVREALARQNKLTPETVRYAPKLLERFGLGEEKFFARLKEYLSEPHLTWLYRNRHAVLSDARLIAALLAYLHLIDQKDWGILPEDSAREAFLWQAALLAAALAGKTAGFETFLAELASTRDEIELLLKALALGFRQKWEVPYFK</sequence>
<dbReference type="PANTHER" id="PTHR35336:SF5">
    <property type="entry name" value="ADENOSYLCOBINAMIDE AMIDOHYDROLASE"/>
    <property type="match status" value="1"/>
</dbReference>